<gene>
    <name evidence="2" type="primary">ymdB</name>
    <name evidence="4" type="ORF">C8256_09820</name>
</gene>
<dbReference type="Proteomes" id="UP000240892">
    <property type="component" value="Unassembled WGS sequence"/>
</dbReference>
<dbReference type="InterPro" id="IPR024900">
    <property type="entry name" value="O-Ac-ADP-ribose_deAcase"/>
</dbReference>
<comment type="caution">
    <text evidence="4">The sequence shown here is derived from an EMBL/GenBank/DDBJ whole genome shotgun (WGS) entry which is preliminary data.</text>
</comment>
<dbReference type="EC" id="3.1.1.106" evidence="2"/>
<dbReference type="InterPro" id="IPR002589">
    <property type="entry name" value="Macro_dom"/>
</dbReference>
<comment type="catalytic activity">
    <reaction evidence="2">
        <text>3''-O-acetyl-ADP-D-ribose + H2O = ADP-D-ribose + acetate + H(+)</text>
        <dbReference type="Rhea" id="RHEA:59244"/>
        <dbReference type="ChEBI" id="CHEBI:15377"/>
        <dbReference type="ChEBI" id="CHEBI:15378"/>
        <dbReference type="ChEBI" id="CHEBI:30089"/>
        <dbReference type="ChEBI" id="CHEBI:57967"/>
        <dbReference type="ChEBI" id="CHEBI:142723"/>
        <dbReference type="EC" id="3.1.1.106"/>
    </reaction>
</comment>
<keyword evidence="1 2" id="KW-0378">Hydrolase</keyword>
<dbReference type="InterPro" id="IPR043472">
    <property type="entry name" value="Macro_dom-like"/>
</dbReference>
<dbReference type="NCBIfam" id="NF001660">
    <property type="entry name" value="PRK00431.1-1"/>
    <property type="match status" value="1"/>
</dbReference>
<name>A0A2T2Y2V7_9ENTR</name>
<feature type="binding site" evidence="2">
    <location>
        <begin position="122"/>
        <end position="126"/>
    </location>
    <ligand>
        <name>substrate</name>
    </ligand>
</feature>
<dbReference type="GO" id="GO:0008428">
    <property type="term" value="F:ribonuclease inhibitor activity"/>
    <property type="evidence" value="ECO:0007669"/>
    <property type="project" value="UniProtKB-UniRule"/>
</dbReference>
<feature type="active site" description="Proton acceptor" evidence="2">
    <location>
        <position position="35"/>
    </location>
</feature>
<protein>
    <recommendedName>
        <fullName evidence="2">O-acetyl-ADP-ribose deacetylase</fullName>
        <ecNumber evidence="2">3.1.1.106</ecNumber>
    </recommendedName>
    <alternativeName>
        <fullName evidence="2">Regulator of RNase III activity</fullName>
    </alternativeName>
</protein>
<evidence type="ECO:0000313" key="5">
    <source>
        <dbReference type="Proteomes" id="UP000240892"/>
    </source>
</evidence>
<dbReference type="NCBIfam" id="NF001664">
    <property type="entry name" value="PRK00431.1-6"/>
    <property type="match status" value="1"/>
</dbReference>
<comment type="subunit">
    <text evidence="2">Homodimer. Interacts with RNase III.</text>
</comment>
<evidence type="ECO:0000313" key="4">
    <source>
        <dbReference type="EMBL" id="PSR46869.1"/>
    </source>
</evidence>
<comment type="function">
    <text evidence="2">Deacetylates O-acetyl-ADP ribose to yield ADP-ribose and free acetate. Down-regulates ribonuclease 3 (RNase III) activity. Acts by interacting directly with the region of the ribonuclease that is required for dimerization/activation.</text>
</comment>
<dbReference type="PANTHER" id="PTHR11106">
    <property type="entry name" value="GANGLIOSIDE INDUCED DIFFERENTIATION ASSOCIATED PROTEIN 2-RELATED"/>
    <property type="match status" value="1"/>
</dbReference>
<feature type="binding site" evidence="2">
    <location>
        <position position="25"/>
    </location>
    <ligand>
        <name>substrate</name>
    </ligand>
</feature>
<feature type="binding site" evidence="2">
    <location>
        <begin position="33"/>
        <end position="35"/>
    </location>
    <ligand>
        <name>substrate</name>
    </ligand>
</feature>
<dbReference type="GO" id="GO:0042278">
    <property type="term" value="P:purine nucleoside metabolic process"/>
    <property type="evidence" value="ECO:0007669"/>
    <property type="project" value="UniProtKB-UniRule"/>
</dbReference>
<feature type="binding site" evidence="2">
    <location>
        <begin position="11"/>
        <end position="12"/>
    </location>
    <ligand>
        <name>substrate</name>
    </ligand>
</feature>
<organism evidence="4 5">
    <name type="scientific">Kluyvera genomosp. 2</name>
    <dbReference type="NCBI Taxonomy" id="2774054"/>
    <lineage>
        <taxon>Bacteria</taxon>
        <taxon>Pseudomonadati</taxon>
        <taxon>Pseudomonadota</taxon>
        <taxon>Gammaproteobacteria</taxon>
        <taxon>Enterobacterales</taxon>
        <taxon>Enterobacteriaceae</taxon>
        <taxon>Kluyvera</taxon>
    </lineage>
</organism>
<reference evidence="4 5" key="1">
    <citation type="submission" date="2018-03" db="EMBL/GenBank/DDBJ databases">
        <title>First report of an OXA-48+CTX-M-M-producing Kluyvera ascorbata clone recovered from patients admitted in a University Hospital in Madrid, Spain.</title>
        <authorList>
            <person name="Hernandez-Garcia M."/>
            <person name="Leon-Sampedro R."/>
            <person name="Perez-Viso B."/>
            <person name="Morosini M.I."/>
            <person name="Lopez-Fresnena N."/>
            <person name="Coque T.M."/>
            <person name="Bonten M."/>
            <person name="Malhotra-Kumar S."/>
            <person name="Ruiz-Garbajosa P."/>
            <person name="Canton R."/>
        </authorList>
    </citation>
    <scope>NUCLEOTIDE SEQUENCE [LARGE SCALE GENOMIC DNA]</scope>
    <source>
        <strain evidence="4 5">KA2</strain>
    </source>
</reference>
<proteinExistence type="inferred from homology"/>
<dbReference type="GO" id="GO:0001883">
    <property type="term" value="F:purine nucleoside binding"/>
    <property type="evidence" value="ECO:0007669"/>
    <property type="project" value="UniProtKB-UniRule"/>
</dbReference>
<dbReference type="STRING" id="1006000.GKAS_04203"/>
<dbReference type="CDD" id="cd02908">
    <property type="entry name" value="Macro_OAADPr_deacetylase"/>
    <property type="match status" value="1"/>
</dbReference>
<evidence type="ECO:0000259" key="3">
    <source>
        <dbReference type="PROSITE" id="PS51154"/>
    </source>
</evidence>
<dbReference type="HAMAP" id="MF_01205">
    <property type="entry name" value="YmdB"/>
    <property type="match status" value="1"/>
</dbReference>
<dbReference type="SMART" id="SM00506">
    <property type="entry name" value="A1pp"/>
    <property type="match status" value="1"/>
</dbReference>
<sequence>MAERIQVLQGDITTLEVDVIVNAANPSLMGGGGVDGAIHRAAGPSLQEACAVVRQQQGTCPTGHAVITHAGNLKAKAVIHTVGPVWQGGGEQEASLLQQAYYNSLQLALDNGYHTLAFPAISTGAYGYPLKAATEIAVSTVAAFLTRRSLPETVYFVCFDDATTRLYREVLGQTRIPVLANDANT</sequence>
<evidence type="ECO:0000256" key="1">
    <source>
        <dbReference type="ARBA" id="ARBA00022801"/>
    </source>
</evidence>
<dbReference type="GO" id="GO:0061463">
    <property type="term" value="F:O-acetyl-ADP-ribose deacetylase activity"/>
    <property type="evidence" value="ECO:0007669"/>
    <property type="project" value="UniProtKB-EC"/>
</dbReference>
<dbReference type="EMBL" id="PYHO01000006">
    <property type="protein sequence ID" value="PSR46869.1"/>
    <property type="molecule type" value="Genomic_DNA"/>
</dbReference>
<accession>A0A2T2Y2V7</accession>
<dbReference type="SUPFAM" id="SSF52949">
    <property type="entry name" value="Macro domain-like"/>
    <property type="match status" value="1"/>
</dbReference>
<feature type="domain" description="Macro" evidence="3">
    <location>
        <begin position="1"/>
        <end position="175"/>
    </location>
</feature>
<dbReference type="PROSITE" id="PS51154">
    <property type="entry name" value="MACRO"/>
    <property type="match status" value="1"/>
</dbReference>
<dbReference type="AlphaFoldDB" id="A0A2T2Y2V7"/>
<dbReference type="Gene3D" id="3.40.220.10">
    <property type="entry name" value="Leucine Aminopeptidase, subunit E, domain 1"/>
    <property type="match status" value="1"/>
</dbReference>
<keyword evidence="5" id="KW-1185">Reference proteome</keyword>
<comment type="catalytic activity">
    <reaction evidence="2">
        <text>2''-O-acetyl-ADP-D-ribose + H2O = ADP-D-ribose + acetate + H(+)</text>
        <dbReference type="Rhea" id="RHEA:57060"/>
        <dbReference type="ChEBI" id="CHEBI:15377"/>
        <dbReference type="ChEBI" id="CHEBI:15378"/>
        <dbReference type="ChEBI" id="CHEBI:30089"/>
        <dbReference type="ChEBI" id="CHEBI:57967"/>
        <dbReference type="ChEBI" id="CHEBI:83767"/>
        <dbReference type="EC" id="3.1.1.106"/>
    </reaction>
</comment>
<dbReference type="PANTHER" id="PTHR11106:SF27">
    <property type="entry name" value="MACRO DOMAIN-CONTAINING PROTEIN"/>
    <property type="match status" value="1"/>
</dbReference>
<dbReference type="RefSeq" id="WP_106926254.1">
    <property type="nucleotide sequence ID" value="NZ_CABMMU010000006.1"/>
</dbReference>
<comment type="similarity">
    <text evidence="2">Belongs to the MacroD-type family. YmdB subfamily.</text>
</comment>
<evidence type="ECO:0000256" key="2">
    <source>
        <dbReference type="HAMAP-Rule" id="MF_01205"/>
    </source>
</evidence>
<dbReference type="Pfam" id="PF01661">
    <property type="entry name" value="Macro"/>
    <property type="match status" value="1"/>
</dbReference>